<evidence type="ECO:0000313" key="2">
    <source>
        <dbReference type="EMBL" id="MBK1883604.1"/>
    </source>
</evidence>
<dbReference type="PANTHER" id="PTHR48094">
    <property type="entry name" value="PROTEIN/NUCLEIC ACID DEGLYCASE DJ-1-RELATED"/>
    <property type="match status" value="1"/>
</dbReference>
<comment type="caution">
    <text evidence="2">The sequence shown here is derived from an EMBL/GenBank/DDBJ whole genome shotgun (WGS) entry which is preliminary data.</text>
</comment>
<evidence type="ECO:0000259" key="1">
    <source>
        <dbReference type="Pfam" id="PF01965"/>
    </source>
</evidence>
<dbReference type="CDD" id="cd03135">
    <property type="entry name" value="GATase1_DJ-1"/>
    <property type="match status" value="1"/>
</dbReference>
<sequence length="178" mass="18986">MNKRVLCVAADGFEEIELVTPVDLLRRAGVEVVIVSLHEKLVKGRNGIVLQADLKLSEIDSSQFDLLFVPGGPAVGELRRDGSVVELARQFFQNGKWVAAICAAPLVLLDAGLLDGKEYTAHFSTAGELAKILPDRVVVDGLIITSRGAGTALDFGFKLVDLLVGTEVTSEVSQAIMA</sequence>
<dbReference type="InterPro" id="IPR029062">
    <property type="entry name" value="Class_I_gatase-like"/>
</dbReference>
<accession>A0A934S999</accession>
<dbReference type="InterPro" id="IPR006287">
    <property type="entry name" value="DJ-1"/>
</dbReference>
<dbReference type="NCBIfam" id="TIGR01383">
    <property type="entry name" value="not_thiJ"/>
    <property type="match status" value="1"/>
</dbReference>
<dbReference type="Proteomes" id="UP000603141">
    <property type="component" value="Unassembled WGS sequence"/>
</dbReference>
<gene>
    <name evidence="2" type="ORF">JIN85_14370</name>
</gene>
<dbReference type="GO" id="GO:0005737">
    <property type="term" value="C:cytoplasm"/>
    <property type="evidence" value="ECO:0007669"/>
    <property type="project" value="TreeGrafter"/>
</dbReference>
<dbReference type="RefSeq" id="WP_200271915.1">
    <property type="nucleotide sequence ID" value="NZ_JAENIJ010000024.1"/>
</dbReference>
<dbReference type="PANTHER" id="PTHR48094:SF12">
    <property type="entry name" value="PARKINSON DISEASE PROTEIN 7 HOMOLOG"/>
    <property type="match status" value="1"/>
</dbReference>
<keyword evidence="3" id="KW-1185">Reference proteome</keyword>
<organism evidence="2 3">
    <name type="scientific">Luteolibacter pohnpeiensis</name>
    <dbReference type="NCBI Taxonomy" id="454153"/>
    <lineage>
        <taxon>Bacteria</taxon>
        <taxon>Pseudomonadati</taxon>
        <taxon>Verrucomicrobiota</taxon>
        <taxon>Verrucomicrobiia</taxon>
        <taxon>Verrucomicrobiales</taxon>
        <taxon>Verrucomicrobiaceae</taxon>
        <taxon>Luteolibacter</taxon>
    </lineage>
</organism>
<dbReference type="InterPro" id="IPR050325">
    <property type="entry name" value="Prot/Nucl_acid_deglycase"/>
</dbReference>
<dbReference type="InterPro" id="IPR002818">
    <property type="entry name" value="DJ-1/PfpI"/>
</dbReference>
<dbReference type="SUPFAM" id="SSF52317">
    <property type="entry name" value="Class I glutamine amidotransferase-like"/>
    <property type="match status" value="1"/>
</dbReference>
<feature type="domain" description="DJ-1/PfpI" evidence="1">
    <location>
        <begin position="3"/>
        <end position="161"/>
    </location>
</feature>
<evidence type="ECO:0000313" key="3">
    <source>
        <dbReference type="Proteomes" id="UP000603141"/>
    </source>
</evidence>
<dbReference type="EMBL" id="JAENIJ010000024">
    <property type="protein sequence ID" value="MBK1883604.1"/>
    <property type="molecule type" value="Genomic_DNA"/>
</dbReference>
<protein>
    <submittedName>
        <fullName evidence="2">DJ-1/PfpI family protein</fullName>
    </submittedName>
</protein>
<name>A0A934S999_9BACT</name>
<dbReference type="Gene3D" id="3.40.50.880">
    <property type="match status" value="1"/>
</dbReference>
<proteinExistence type="predicted"/>
<dbReference type="Pfam" id="PF01965">
    <property type="entry name" value="DJ-1_PfpI"/>
    <property type="match status" value="1"/>
</dbReference>
<reference evidence="2" key="1">
    <citation type="submission" date="2021-01" db="EMBL/GenBank/DDBJ databases">
        <title>Modified the classification status of verrucomicrobia.</title>
        <authorList>
            <person name="Feng X."/>
        </authorList>
    </citation>
    <scope>NUCLEOTIDE SEQUENCE</scope>
    <source>
        <strain evidence="2">KCTC 22041</strain>
    </source>
</reference>
<dbReference type="AlphaFoldDB" id="A0A934S999"/>